<feature type="region of interest" description="Disordered" evidence="2">
    <location>
        <begin position="189"/>
        <end position="240"/>
    </location>
</feature>
<dbReference type="Pfam" id="PF01161">
    <property type="entry name" value="PBP"/>
    <property type="match status" value="1"/>
</dbReference>
<dbReference type="Gene3D" id="3.90.280.10">
    <property type="entry name" value="PEBP-like"/>
    <property type="match status" value="1"/>
</dbReference>
<dbReference type="PANTHER" id="PTHR11362">
    <property type="entry name" value="PHOSPHATIDYLETHANOLAMINE-BINDING PROTEIN"/>
    <property type="match status" value="1"/>
</dbReference>
<gene>
    <name evidence="3" type="primary">PEBP4</name>
</gene>
<dbReference type="InterPro" id="IPR035810">
    <property type="entry name" value="PEBP_euk"/>
</dbReference>
<dbReference type="PROSITE" id="PS01220">
    <property type="entry name" value="PBP"/>
    <property type="match status" value="1"/>
</dbReference>
<reference evidence="3" key="2">
    <citation type="submission" date="2025-09" db="UniProtKB">
        <authorList>
            <consortium name="Ensembl"/>
        </authorList>
    </citation>
    <scope>IDENTIFICATION</scope>
</reference>
<protein>
    <submittedName>
        <fullName evidence="3">Phosphatidylethanolamine binding protein 4</fullName>
    </submittedName>
</protein>
<dbReference type="Proteomes" id="UP000694409">
    <property type="component" value="Unassembled WGS sequence"/>
</dbReference>
<evidence type="ECO:0000313" key="3">
    <source>
        <dbReference type="Ensembl" id="ENSSCAP00000006379.1"/>
    </source>
</evidence>
<evidence type="ECO:0000256" key="2">
    <source>
        <dbReference type="SAM" id="MobiDB-lite"/>
    </source>
</evidence>
<name>A0A8C9MP21_SERCA</name>
<dbReference type="InterPro" id="IPR036610">
    <property type="entry name" value="PEBP-like_sf"/>
</dbReference>
<dbReference type="InterPro" id="IPR008914">
    <property type="entry name" value="PEBP"/>
</dbReference>
<evidence type="ECO:0000256" key="1">
    <source>
        <dbReference type="ARBA" id="ARBA00007091"/>
    </source>
</evidence>
<evidence type="ECO:0000313" key="4">
    <source>
        <dbReference type="Proteomes" id="UP000694409"/>
    </source>
</evidence>
<dbReference type="CDD" id="cd00866">
    <property type="entry name" value="PEBP_euk"/>
    <property type="match status" value="1"/>
</dbReference>
<feature type="region of interest" description="Disordered" evidence="2">
    <location>
        <begin position="25"/>
        <end position="53"/>
    </location>
</feature>
<dbReference type="AlphaFoldDB" id="A0A8C9MP21"/>
<keyword evidence="4" id="KW-1185">Reference proteome</keyword>
<dbReference type="PANTHER" id="PTHR11362:SF82">
    <property type="entry name" value="PHOSPHATIDYLETHANOLAMINE-BINDING PROTEIN 4"/>
    <property type="match status" value="1"/>
</dbReference>
<proteinExistence type="inferred from homology"/>
<dbReference type="InterPro" id="IPR001858">
    <property type="entry name" value="Phosphatidylethanolamine-bd_CS"/>
</dbReference>
<dbReference type="SUPFAM" id="SSF49777">
    <property type="entry name" value="PEBP-like"/>
    <property type="match status" value="1"/>
</dbReference>
<sequence length="240" mass="26436">SPSSHPNPSRCPRLIQAGLGHFQGWSSHSSSGNSIPALPTLPGRNSFPKSPPWHPEASLSSLSPFSRGDLEVIYPEVGDVSCSYIPKCHGYREKLSQEWAKPRVRPHPCLDGFKKYVLVMVDPDAPNRENPRLRFWRHWLVTDILVSPWGASPGIQGGLESHGMQTPPGIIPSGYHRYQFRLYRQSQHQTISLSSEEQASLGKDPPGPPSPPRGAVPGLWATPQAGDARSAQRDSYRGRG</sequence>
<organism evidence="3 4">
    <name type="scientific">Serinus canaria</name>
    <name type="common">Island canary</name>
    <name type="synonym">Fringilla canaria</name>
    <dbReference type="NCBI Taxonomy" id="9135"/>
    <lineage>
        <taxon>Eukaryota</taxon>
        <taxon>Metazoa</taxon>
        <taxon>Chordata</taxon>
        <taxon>Craniata</taxon>
        <taxon>Vertebrata</taxon>
        <taxon>Euteleostomi</taxon>
        <taxon>Archelosauria</taxon>
        <taxon>Archosauria</taxon>
        <taxon>Dinosauria</taxon>
        <taxon>Saurischia</taxon>
        <taxon>Theropoda</taxon>
        <taxon>Coelurosauria</taxon>
        <taxon>Aves</taxon>
        <taxon>Neognathae</taxon>
        <taxon>Neoaves</taxon>
        <taxon>Telluraves</taxon>
        <taxon>Australaves</taxon>
        <taxon>Passeriformes</taxon>
        <taxon>Passeroidea</taxon>
        <taxon>Fringillidae</taxon>
        <taxon>Carduelinae</taxon>
        <taxon>Serinus</taxon>
    </lineage>
</organism>
<accession>A0A8C9MP21</accession>
<feature type="compositionally biased region" description="Polar residues" evidence="2">
    <location>
        <begin position="189"/>
        <end position="198"/>
    </location>
</feature>
<feature type="compositionally biased region" description="Pro residues" evidence="2">
    <location>
        <begin position="205"/>
        <end position="214"/>
    </location>
</feature>
<dbReference type="GeneTree" id="ENSGT00940000162387"/>
<reference evidence="3" key="1">
    <citation type="submission" date="2025-08" db="UniProtKB">
        <authorList>
            <consortium name="Ensembl"/>
        </authorList>
    </citation>
    <scope>IDENTIFICATION</scope>
</reference>
<comment type="similarity">
    <text evidence="1">Belongs to the phosphatidylethanolamine-binding protein family.</text>
</comment>
<feature type="compositionally biased region" description="Basic and acidic residues" evidence="2">
    <location>
        <begin position="230"/>
        <end position="240"/>
    </location>
</feature>
<dbReference type="Ensembl" id="ENSSCAT00000007285.1">
    <property type="protein sequence ID" value="ENSSCAP00000006379.1"/>
    <property type="gene ID" value="ENSSCAG00000004974.1"/>
</dbReference>